<dbReference type="PANTHER" id="PTHR15887:SF1">
    <property type="entry name" value="TRANSMEMBRANE PROTEIN 69"/>
    <property type="match status" value="1"/>
</dbReference>
<protein>
    <submittedName>
        <fullName evidence="2">DUF3429 family protein</fullName>
    </submittedName>
</protein>
<dbReference type="RefSeq" id="WP_161765802.1">
    <property type="nucleotide sequence ID" value="NZ_JAAATW010000001.1"/>
</dbReference>
<feature type="transmembrane region" description="Helical" evidence="1">
    <location>
        <begin position="132"/>
        <end position="150"/>
    </location>
</feature>
<dbReference type="PANTHER" id="PTHR15887">
    <property type="entry name" value="TRANSMEMBRANE PROTEIN 69"/>
    <property type="match status" value="1"/>
</dbReference>
<gene>
    <name evidence="2" type="ORF">GU920_04775</name>
</gene>
<feature type="transmembrane region" description="Helical" evidence="1">
    <location>
        <begin position="77"/>
        <end position="95"/>
    </location>
</feature>
<evidence type="ECO:0000313" key="3">
    <source>
        <dbReference type="Proteomes" id="UP001517376"/>
    </source>
</evidence>
<dbReference type="Pfam" id="PF11911">
    <property type="entry name" value="DUF3429"/>
    <property type="match status" value="1"/>
</dbReference>
<evidence type="ECO:0000256" key="1">
    <source>
        <dbReference type="SAM" id="Phobius"/>
    </source>
</evidence>
<dbReference type="EMBL" id="JAAATW010000001">
    <property type="protein sequence ID" value="NBE06837.1"/>
    <property type="molecule type" value="Genomic_DNA"/>
</dbReference>
<evidence type="ECO:0000313" key="2">
    <source>
        <dbReference type="EMBL" id="NBE06837.1"/>
    </source>
</evidence>
<dbReference type="InterPro" id="IPR021836">
    <property type="entry name" value="DUF3429"/>
</dbReference>
<comment type="caution">
    <text evidence="2">The sequence shown here is derived from an EMBL/GenBank/DDBJ whole genome shotgun (WGS) entry which is preliminary data.</text>
</comment>
<keyword evidence="1" id="KW-0472">Membrane</keyword>
<name>A0ABW9Y356_9RHOB</name>
<dbReference type="Proteomes" id="UP001517376">
    <property type="component" value="Unassembled WGS sequence"/>
</dbReference>
<organism evidence="2 3">
    <name type="scientific">Paragemmobacter ruber</name>
    <dbReference type="NCBI Taxonomy" id="1985673"/>
    <lineage>
        <taxon>Bacteria</taxon>
        <taxon>Pseudomonadati</taxon>
        <taxon>Pseudomonadota</taxon>
        <taxon>Alphaproteobacteria</taxon>
        <taxon>Rhodobacterales</taxon>
        <taxon>Paracoccaceae</taxon>
        <taxon>Paragemmobacter</taxon>
    </lineage>
</organism>
<keyword evidence="1" id="KW-1133">Transmembrane helix</keyword>
<feature type="transmembrane region" description="Helical" evidence="1">
    <location>
        <begin position="101"/>
        <end position="120"/>
    </location>
</feature>
<keyword evidence="3" id="KW-1185">Reference proteome</keyword>
<proteinExistence type="predicted"/>
<reference evidence="3" key="1">
    <citation type="submission" date="2020-01" db="EMBL/GenBank/DDBJ databases">
        <title>Sphingomonas sp. strain CSW-10.</title>
        <authorList>
            <person name="Chen W.-M."/>
        </authorList>
    </citation>
    <scope>NUCLEOTIDE SEQUENCE [LARGE SCALE GENOMIC DNA]</scope>
    <source>
        <strain evidence="3">CCP-1</strain>
    </source>
</reference>
<accession>A0ABW9Y356</accession>
<sequence length="151" mass="16008">MTAIPRSALILGLAGLIPFLWGAANVAYPPSGQWIGPWLPPMFRGTYVSLTYGVVILSFMSGVLWGFAAKTSGAKAAVGYALSVVPALWAFFMVNGDPGNAAVNLAAGFAGLLMLDYFFSLQGLAPRWWMRLRVLLTAVVLACLAVPILMG</sequence>
<keyword evidence="1" id="KW-0812">Transmembrane</keyword>
<feature type="transmembrane region" description="Helical" evidence="1">
    <location>
        <begin position="46"/>
        <end position="65"/>
    </location>
</feature>